<dbReference type="EMBL" id="LSMT01000002">
    <property type="protein sequence ID" value="PFX34696.1"/>
    <property type="molecule type" value="Genomic_DNA"/>
</dbReference>
<feature type="coiled-coil region" evidence="5">
    <location>
        <begin position="273"/>
        <end position="353"/>
    </location>
</feature>
<evidence type="ECO:0000256" key="3">
    <source>
        <dbReference type="ARBA" id="ARBA00023034"/>
    </source>
</evidence>
<organism evidence="7 8">
    <name type="scientific">Stylophora pistillata</name>
    <name type="common">Smooth cauliflower coral</name>
    <dbReference type="NCBI Taxonomy" id="50429"/>
    <lineage>
        <taxon>Eukaryota</taxon>
        <taxon>Metazoa</taxon>
        <taxon>Cnidaria</taxon>
        <taxon>Anthozoa</taxon>
        <taxon>Hexacorallia</taxon>
        <taxon>Scleractinia</taxon>
        <taxon>Astrocoeniina</taxon>
        <taxon>Pocilloporidae</taxon>
        <taxon>Stylophora</taxon>
    </lineage>
</organism>
<dbReference type="OrthoDB" id="5864420at2759"/>
<dbReference type="GO" id="GO:0005794">
    <property type="term" value="C:Golgi apparatus"/>
    <property type="evidence" value="ECO:0007669"/>
    <property type="project" value="UniProtKB-SubCell"/>
</dbReference>
<proteinExistence type="inferred from homology"/>
<comment type="caution">
    <text evidence="7">The sequence shown here is derived from an EMBL/GenBank/DDBJ whole genome shotgun (WGS) entry which is preliminary data.</text>
</comment>
<comment type="subcellular location">
    <subcellularLocation>
        <location evidence="1">Golgi apparatus</location>
    </subcellularLocation>
</comment>
<sequence>MNSLTKLPTKSRFALLEVSDDESEEKLEVVVNEARSKCDDSKSAGKAKKKCKKKKKSRQQSNESCKTALKNKEDSDGKEVSVQSGDWDEWKKRDEQFVLSQFQRDLEEALEVSKKDAWQAKQMQDLTKTMAISHEDGEWKKKEKSAVMSLKDFQLTRSTTGKNSPKFEESSTTGLDDFLAWPNGFPVGTRESDTNSKGTAHNELVQVKGDNEKNDKPGKSATLSNRSGNGGRSPGNTTKVSTEKKLLPAAHEDQLRAEMVRIKEKLFNSNLELDELRKMKTEHITMIEDLKKELLQVEKRNKQLCFILSQAEMKEKAELLTQIEELNEVKEQVVQLHAELEQERSKNSALKSEIARSLWGRQRYGSCS</sequence>
<gene>
    <name evidence="7" type="primary">gkap1</name>
    <name evidence="7" type="ORF">AWC38_SpisGene383</name>
</gene>
<name>A0A2B4SZG5_STYPI</name>
<dbReference type="GO" id="GO:0007165">
    <property type="term" value="P:signal transduction"/>
    <property type="evidence" value="ECO:0007669"/>
    <property type="project" value="InterPro"/>
</dbReference>
<dbReference type="GO" id="GO:0016301">
    <property type="term" value="F:kinase activity"/>
    <property type="evidence" value="ECO:0007669"/>
    <property type="project" value="UniProtKB-KW"/>
</dbReference>
<keyword evidence="7" id="KW-0808">Transferase</keyword>
<keyword evidence="7" id="KW-0418">Kinase</keyword>
<dbReference type="Proteomes" id="UP000225706">
    <property type="component" value="Unassembled WGS sequence"/>
</dbReference>
<evidence type="ECO:0000256" key="5">
    <source>
        <dbReference type="SAM" id="Coils"/>
    </source>
</evidence>
<feature type="compositionally biased region" description="Basic residues" evidence="6">
    <location>
        <begin position="45"/>
        <end position="58"/>
    </location>
</feature>
<comment type="similarity">
    <text evidence="2">Belongs to the GKAP1 family.</text>
</comment>
<evidence type="ECO:0000256" key="1">
    <source>
        <dbReference type="ARBA" id="ARBA00004555"/>
    </source>
</evidence>
<feature type="region of interest" description="Disordered" evidence="6">
    <location>
        <begin position="157"/>
        <end position="241"/>
    </location>
</feature>
<accession>A0A2B4SZG5</accession>
<evidence type="ECO:0000256" key="4">
    <source>
        <dbReference type="ARBA" id="ARBA00023054"/>
    </source>
</evidence>
<dbReference type="InterPro" id="IPR026109">
    <property type="entry name" value="GKAP1"/>
</dbReference>
<evidence type="ECO:0000313" key="7">
    <source>
        <dbReference type="EMBL" id="PFX34696.1"/>
    </source>
</evidence>
<dbReference type="AlphaFoldDB" id="A0A2B4SZG5"/>
<evidence type="ECO:0000256" key="6">
    <source>
        <dbReference type="SAM" id="MobiDB-lite"/>
    </source>
</evidence>
<feature type="compositionally biased region" description="Basic and acidic residues" evidence="6">
    <location>
        <begin position="34"/>
        <end position="43"/>
    </location>
</feature>
<reference evidence="8" key="1">
    <citation type="journal article" date="2017" name="bioRxiv">
        <title>Comparative analysis of the genomes of Stylophora pistillata and Acropora digitifera provides evidence for extensive differences between species of corals.</title>
        <authorList>
            <person name="Voolstra C.R."/>
            <person name="Li Y."/>
            <person name="Liew Y.J."/>
            <person name="Baumgarten S."/>
            <person name="Zoccola D."/>
            <person name="Flot J.-F."/>
            <person name="Tambutte S."/>
            <person name="Allemand D."/>
            <person name="Aranda M."/>
        </authorList>
    </citation>
    <scope>NUCLEOTIDE SEQUENCE [LARGE SCALE GENOMIC DNA]</scope>
</reference>
<dbReference type="PANTHER" id="PTHR14899:SF0">
    <property type="entry name" value="G KINASE-ANCHORING PROTEIN 1"/>
    <property type="match status" value="1"/>
</dbReference>
<evidence type="ECO:0000256" key="2">
    <source>
        <dbReference type="ARBA" id="ARBA00006662"/>
    </source>
</evidence>
<feature type="compositionally biased region" description="Basic and acidic residues" evidence="6">
    <location>
        <begin position="70"/>
        <end position="79"/>
    </location>
</feature>
<protein>
    <submittedName>
        <fullName evidence="7">G kinase-anchoring protein 1</fullName>
    </submittedName>
</protein>
<feature type="region of interest" description="Disordered" evidence="6">
    <location>
        <begin position="33"/>
        <end position="85"/>
    </location>
</feature>
<evidence type="ECO:0000313" key="8">
    <source>
        <dbReference type="Proteomes" id="UP000225706"/>
    </source>
</evidence>
<keyword evidence="4 5" id="KW-0175">Coiled coil</keyword>
<dbReference type="PRINTS" id="PR02083">
    <property type="entry name" value="GKINASEAP1"/>
</dbReference>
<feature type="compositionally biased region" description="Basic and acidic residues" evidence="6">
    <location>
        <begin position="209"/>
        <end position="218"/>
    </location>
</feature>
<dbReference type="STRING" id="50429.A0A2B4SZG5"/>
<keyword evidence="3" id="KW-0333">Golgi apparatus</keyword>
<keyword evidence="8" id="KW-1185">Reference proteome</keyword>
<dbReference type="PANTHER" id="PTHR14899">
    <property type="entry name" value="G KINASE ANCHORING PROTEIN 1"/>
    <property type="match status" value="1"/>
</dbReference>